<protein>
    <submittedName>
        <fullName evidence="2">Chromosome 1, complete genome</fullName>
    </submittedName>
</protein>
<dbReference type="PANTHER" id="PTHR33112">
    <property type="entry name" value="DOMAIN PROTEIN, PUTATIVE-RELATED"/>
    <property type="match status" value="1"/>
</dbReference>
<dbReference type="InParanoid" id="A0A098D695"/>
<reference evidence="3 4" key="1">
    <citation type="journal article" date="2007" name="Science">
        <title>The Fusarium graminearum genome reveals a link between localized polymorphism and pathogen specialization.</title>
        <authorList>
            <person name="Cuomo C.A."/>
            <person name="Gueldener U."/>
            <person name="Xu J.-R."/>
            <person name="Trail F."/>
            <person name="Turgeon B.G."/>
            <person name="Di Pietro A."/>
            <person name="Walton J.D."/>
            <person name="Ma L.-J."/>
            <person name="Baker S.E."/>
            <person name="Rep M."/>
            <person name="Adam G."/>
            <person name="Antoniw J."/>
            <person name="Baldwin T."/>
            <person name="Calvo S.E."/>
            <person name="Chang Y.-L."/>
            <person name="DeCaprio D."/>
            <person name="Gale L.R."/>
            <person name="Gnerre S."/>
            <person name="Goswami R.S."/>
            <person name="Hammond-Kosack K."/>
            <person name="Harris L.J."/>
            <person name="Hilburn K."/>
            <person name="Kennell J.C."/>
            <person name="Kroken S."/>
            <person name="Magnuson J.K."/>
            <person name="Mannhaupt G."/>
            <person name="Mauceli E.W."/>
            <person name="Mewes H.-W."/>
            <person name="Mitterbauer R."/>
            <person name="Muehlbauer G."/>
            <person name="Muensterkoetter M."/>
            <person name="Nelson D."/>
            <person name="O'Donnell K."/>
            <person name="Ouellet T."/>
            <person name="Qi W."/>
            <person name="Quesneville H."/>
            <person name="Roncero M.I.G."/>
            <person name="Seong K.-Y."/>
            <person name="Tetko I.V."/>
            <person name="Urban M."/>
            <person name="Waalwijk C."/>
            <person name="Ward T.J."/>
            <person name="Yao J."/>
            <person name="Birren B.W."/>
            <person name="Kistler H.C."/>
        </authorList>
    </citation>
    <scope>NUCLEOTIDE SEQUENCE [LARGE SCALE GENOMIC DNA]</scope>
    <source>
        <strain evidence="4">ATCC MYA-4620 / CBS 123657 / FGSC 9075 / NRRL 31084 / PH-1</strain>
        <strain evidence="3">PH-1 / ATCC MYA-4620 / FGSC 9075 / NRRL 31084</strain>
    </source>
</reference>
<dbReference type="Pfam" id="PF06985">
    <property type="entry name" value="HET"/>
    <property type="match status" value="1"/>
</dbReference>
<gene>
    <name evidence="2" type="ORF">FGRAMPH1_01T05349</name>
</gene>
<evidence type="ECO:0000313" key="3">
    <source>
        <dbReference type="EnsemblFungi" id="CEF74479"/>
    </source>
</evidence>
<dbReference type="Proteomes" id="UP000070720">
    <property type="component" value="Chromosome 1"/>
</dbReference>
<dbReference type="InterPro" id="IPR010730">
    <property type="entry name" value="HET"/>
</dbReference>
<reference evidence="3" key="4">
    <citation type="submission" date="2017-01" db="UniProtKB">
        <authorList>
            <consortium name="EnsemblFungi"/>
        </authorList>
    </citation>
    <scope>IDENTIFICATION</scope>
    <source>
        <strain evidence="3">PH-1 / ATCC MYA-4620 / FGSC 9075 / NRRL 31084</strain>
    </source>
</reference>
<reference evidence="3 4" key="2">
    <citation type="journal article" date="2010" name="Nature">
        <title>Comparative genomics reveals mobile pathogenicity chromosomes in Fusarium.</title>
        <authorList>
            <person name="Ma L.J."/>
            <person name="van der Does H.C."/>
            <person name="Borkovich K.A."/>
            <person name="Coleman J.J."/>
            <person name="Daboussi M.J."/>
            <person name="Di Pietro A."/>
            <person name="Dufresne M."/>
            <person name="Freitag M."/>
            <person name="Grabherr M."/>
            <person name="Henrissat B."/>
            <person name="Houterman P.M."/>
            <person name="Kang S."/>
            <person name="Shim W.B."/>
            <person name="Woloshuk C."/>
            <person name="Xie X."/>
            <person name="Xu J.R."/>
            <person name="Antoniw J."/>
            <person name="Baker S.E."/>
            <person name="Bluhm B.H."/>
            <person name="Breakspear A."/>
            <person name="Brown D.W."/>
            <person name="Butchko R.A."/>
            <person name="Chapman S."/>
            <person name="Coulson R."/>
            <person name="Coutinho P.M."/>
            <person name="Danchin E.G."/>
            <person name="Diener A."/>
            <person name="Gale L.R."/>
            <person name="Gardiner D.M."/>
            <person name="Goff S."/>
            <person name="Hammond-Kosack K.E."/>
            <person name="Hilburn K."/>
            <person name="Hua-Van A."/>
            <person name="Jonkers W."/>
            <person name="Kazan K."/>
            <person name="Kodira C.D."/>
            <person name="Koehrsen M."/>
            <person name="Kumar L."/>
            <person name="Lee Y.H."/>
            <person name="Li L."/>
            <person name="Manners J.M."/>
            <person name="Miranda-Saavedra D."/>
            <person name="Mukherjee M."/>
            <person name="Park G."/>
            <person name="Park J."/>
            <person name="Park S.Y."/>
            <person name="Proctor R.H."/>
            <person name="Regev A."/>
            <person name="Ruiz-Roldan M.C."/>
            <person name="Sain D."/>
            <person name="Sakthikumar S."/>
            <person name="Sykes S."/>
            <person name="Schwartz D.C."/>
            <person name="Turgeon B.G."/>
            <person name="Wapinski I."/>
            <person name="Yoder O."/>
            <person name="Young S."/>
            <person name="Zeng Q."/>
            <person name="Zhou S."/>
            <person name="Galagan J."/>
            <person name="Cuomo C.A."/>
            <person name="Kistler H.C."/>
            <person name="Rep M."/>
        </authorList>
    </citation>
    <scope>GENOME REANNOTATION</scope>
    <source>
        <strain evidence="4">ATCC MYA-4620 / CBS 123657 / FGSC 9075 / NRRL 31084 / PH-1</strain>
        <strain evidence="3">PH-1 / ATCC MYA-4620 / FGSC 9075 / NRRL 31084</strain>
    </source>
</reference>
<dbReference type="eggNOG" id="ENOG502SPIX">
    <property type="taxonomic scope" value="Eukaryota"/>
</dbReference>
<dbReference type="EnsemblFungi" id="CEF74479">
    <property type="protein sequence ID" value="CEF74479"/>
    <property type="gene ID" value="FGRRES_12095"/>
</dbReference>
<evidence type="ECO:0000313" key="2">
    <source>
        <dbReference type="EMBL" id="CEF74479.1"/>
    </source>
</evidence>
<sequence length="484" mass="55208">MLYCIYTAPKCPRQIEIIIVIELGYSSRKLNDGGVKTKAGYRSSLVVQFLRCMVLVGDSRYSSPFANFPNADYPCTRNMASRTNNPSLCQDCQIWDNIESFKDFWPKRWSFVTLDGLAVNAPCIICAIVKSTVESRLLEIGISSNSSTSGKHARAASDSTCLFKKRIFNAADSCSPLDVSIIWRNTSVESVICILLDTCLFDVALLKQWLMRCADLHGNECKKNPTINLDDLPPGFRLINLKSMSIEQPKSNKGFVALSYMWPSETDSERVQLQKHNVELWKKPGDLRNISMPPLISDAMSLCQKLGETYIWIDRFCIVQDDAASKHGQVSGFIHRPRGSTINKLRIEHDWKTLVVERGLESVNYSIWNTRGWTFQERLLSSRCIYITEHEVQYECYVGYASEIFTHNAPYKTSRRSLSHPLTKRPVSQLPGFCASRVANFHITEKTSIYDYMRLVRDYTRRNLSYSSDILNAFAGVERRLKDV</sequence>
<dbReference type="VEuPathDB" id="FungiDB:FGRAMPH1_01G05349"/>
<accession>A0A098D695</accession>
<feature type="domain" description="Heterokaryon incompatibility" evidence="1">
    <location>
        <begin position="255"/>
        <end position="331"/>
    </location>
</feature>
<name>A0A098D695_GIBZE</name>
<dbReference type="STRING" id="229533.A0A098D695"/>
<evidence type="ECO:0000259" key="1">
    <source>
        <dbReference type="Pfam" id="PF06985"/>
    </source>
</evidence>
<reference evidence="2 4" key="3">
    <citation type="journal article" date="2015" name="BMC Genomics">
        <title>The completed genome sequence of the pathogenic ascomycete fungus Fusarium graminearum.</title>
        <authorList>
            <person name="King R."/>
            <person name="Urban M."/>
            <person name="Hammond-Kosack M.C."/>
            <person name="Hassani-Pak K."/>
            <person name="Hammond-Kosack K.E."/>
        </authorList>
    </citation>
    <scope>NUCLEOTIDE SEQUENCE [LARGE SCALE GENOMIC DNA]</scope>
    <source>
        <strain evidence="4">ATCC MYA-4620 / CBS 123657 / FGSC 9075 / NRRL 31084 / PH-1</strain>
        <strain evidence="2">PH-1</strain>
    </source>
</reference>
<dbReference type="EMBL" id="HG970332">
    <property type="protein sequence ID" value="CEF74479.1"/>
    <property type="molecule type" value="Genomic_DNA"/>
</dbReference>
<organism evidence="2 4">
    <name type="scientific">Gibberella zeae (strain ATCC MYA-4620 / CBS 123657 / FGSC 9075 / NRRL 31084 / PH-1)</name>
    <name type="common">Wheat head blight fungus</name>
    <name type="synonym">Fusarium graminearum</name>
    <dbReference type="NCBI Taxonomy" id="229533"/>
    <lineage>
        <taxon>Eukaryota</taxon>
        <taxon>Fungi</taxon>
        <taxon>Dikarya</taxon>
        <taxon>Ascomycota</taxon>
        <taxon>Pezizomycotina</taxon>
        <taxon>Sordariomycetes</taxon>
        <taxon>Hypocreomycetidae</taxon>
        <taxon>Hypocreales</taxon>
        <taxon>Nectriaceae</taxon>
        <taxon>Fusarium</taxon>
    </lineage>
</organism>
<evidence type="ECO:0000313" key="4">
    <source>
        <dbReference type="Proteomes" id="UP000070720"/>
    </source>
</evidence>
<dbReference type="AlphaFoldDB" id="A0A098D695"/>
<accession>A0A0E0RTA4</accession>
<proteinExistence type="predicted"/>
<keyword evidence="4" id="KW-1185">Reference proteome</keyword>
<dbReference type="PANTHER" id="PTHR33112:SF12">
    <property type="entry name" value="HETEROKARYON INCOMPATIBILITY DOMAIN-CONTAINING PROTEIN"/>
    <property type="match status" value="1"/>
</dbReference>